<protein>
    <submittedName>
        <fullName evidence="3">Phosphatases II</fullName>
    </submittedName>
</protein>
<evidence type="ECO:0000259" key="2">
    <source>
        <dbReference type="PROSITE" id="PS50056"/>
    </source>
</evidence>
<dbReference type="InterPro" id="IPR000387">
    <property type="entry name" value="Tyr_Pase_dom"/>
</dbReference>
<reference evidence="3 4" key="1">
    <citation type="journal article" date="2018" name="Mol. Biol. Evol.">
        <title>Broad Genomic Sampling Reveals a Smut Pathogenic Ancestry of the Fungal Clade Ustilaginomycotina.</title>
        <authorList>
            <person name="Kijpornyongpan T."/>
            <person name="Mondo S.J."/>
            <person name="Barry K."/>
            <person name="Sandor L."/>
            <person name="Lee J."/>
            <person name="Lipzen A."/>
            <person name="Pangilinan J."/>
            <person name="LaButti K."/>
            <person name="Hainaut M."/>
            <person name="Henrissat B."/>
            <person name="Grigoriev I.V."/>
            <person name="Spatafora J.W."/>
            <person name="Aime M.C."/>
        </authorList>
    </citation>
    <scope>NUCLEOTIDE SEQUENCE [LARGE SCALE GENOMIC DNA]</scope>
    <source>
        <strain evidence="3 4">MCA 4198</strain>
    </source>
</reference>
<dbReference type="GO" id="GO:0016791">
    <property type="term" value="F:phosphatase activity"/>
    <property type="evidence" value="ECO:0007669"/>
    <property type="project" value="UniProtKB-ARBA"/>
</dbReference>
<dbReference type="InterPro" id="IPR029021">
    <property type="entry name" value="Prot-tyrosine_phosphatase-like"/>
</dbReference>
<keyword evidence="1" id="KW-0378">Hydrolase</keyword>
<name>A0A316YWA0_9BASI</name>
<accession>A0A316YWA0</accession>
<sequence>MGNLLLSSCPGKKVRLTGPVRGRGAICRDLGLDLQRFRQIGIGAIVCCLDDEELSFLGAPWESYEREADSLGLDVIRLPMAEGFAPTSVETADAAITSLVSDYTLQGVHVLVHCRGGVGRAGLIACIWMLKLGLVWEAPRQAPFFMQKHLYKTLCALVDTIRMRRSLKAIETAEQVHFLARYIEYL</sequence>
<dbReference type="InterPro" id="IPR057023">
    <property type="entry name" value="PTP-SAK"/>
</dbReference>
<feature type="domain" description="Tyrosine specific protein phosphatases" evidence="2">
    <location>
        <begin position="94"/>
        <end position="176"/>
    </location>
</feature>
<evidence type="ECO:0000256" key="1">
    <source>
        <dbReference type="ARBA" id="ARBA00022801"/>
    </source>
</evidence>
<organism evidence="3 4">
    <name type="scientific">Acaromyces ingoldii</name>
    <dbReference type="NCBI Taxonomy" id="215250"/>
    <lineage>
        <taxon>Eukaryota</taxon>
        <taxon>Fungi</taxon>
        <taxon>Dikarya</taxon>
        <taxon>Basidiomycota</taxon>
        <taxon>Ustilaginomycotina</taxon>
        <taxon>Exobasidiomycetes</taxon>
        <taxon>Exobasidiales</taxon>
        <taxon>Cryptobasidiaceae</taxon>
        <taxon>Acaromyces</taxon>
    </lineage>
</organism>
<dbReference type="InterPro" id="IPR050561">
    <property type="entry name" value="PTP"/>
</dbReference>
<evidence type="ECO:0000313" key="3">
    <source>
        <dbReference type="EMBL" id="PWN93054.1"/>
    </source>
</evidence>
<dbReference type="Gene3D" id="3.90.190.10">
    <property type="entry name" value="Protein tyrosine phosphatase superfamily"/>
    <property type="match status" value="1"/>
</dbReference>
<dbReference type="AlphaFoldDB" id="A0A316YWA0"/>
<dbReference type="InParanoid" id="A0A316YWA0"/>
<dbReference type="EMBL" id="KZ819634">
    <property type="protein sequence ID" value="PWN93054.1"/>
    <property type="molecule type" value="Genomic_DNA"/>
</dbReference>
<dbReference type="Proteomes" id="UP000245768">
    <property type="component" value="Unassembled WGS sequence"/>
</dbReference>
<proteinExistence type="predicted"/>
<dbReference type="RefSeq" id="XP_025380252.1">
    <property type="nucleotide sequence ID" value="XM_025518591.1"/>
</dbReference>
<dbReference type="GeneID" id="37040507"/>
<gene>
    <name evidence="3" type="ORF">FA10DRAFT_223944</name>
</gene>
<dbReference type="PANTHER" id="PTHR23339">
    <property type="entry name" value="TYROSINE SPECIFIC PROTEIN PHOSPHATASE AND DUAL SPECIFICITY PROTEIN PHOSPHATASE"/>
    <property type="match status" value="1"/>
</dbReference>
<feature type="non-terminal residue" evidence="3">
    <location>
        <position position="186"/>
    </location>
</feature>
<dbReference type="PROSITE" id="PS50056">
    <property type="entry name" value="TYR_PHOSPHATASE_2"/>
    <property type="match status" value="1"/>
</dbReference>
<keyword evidence="4" id="KW-1185">Reference proteome</keyword>
<dbReference type="Pfam" id="PF22784">
    <property type="entry name" value="PTP-SAK"/>
    <property type="match status" value="1"/>
</dbReference>
<dbReference type="OrthoDB" id="266663at2759"/>
<dbReference type="SUPFAM" id="SSF52799">
    <property type="entry name" value="(Phosphotyrosine protein) phosphatases II"/>
    <property type="match status" value="1"/>
</dbReference>
<evidence type="ECO:0000313" key="4">
    <source>
        <dbReference type="Proteomes" id="UP000245768"/>
    </source>
</evidence>